<evidence type="ECO:0000256" key="3">
    <source>
        <dbReference type="ARBA" id="ARBA00023277"/>
    </source>
</evidence>
<keyword evidence="3" id="KW-0119">Carbohydrate metabolism</keyword>
<accession>A0A167Z1X9</accession>
<dbReference type="AlphaFoldDB" id="A0A167Z1X9"/>
<evidence type="ECO:0000313" key="6">
    <source>
        <dbReference type="Proteomes" id="UP000078544"/>
    </source>
</evidence>
<dbReference type="PANTHER" id="PTHR31268:SF32">
    <property type="entry name" value="GALACTINOL--SUCROSE GALACTOSYLTRANSFERASE 2-RELATED"/>
    <property type="match status" value="1"/>
</dbReference>
<keyword evidence="6" id="KW-1185">Reference proteome</keyword>
<evidence type="ECO:0000256" key="4">
    <source>
        <dbReference type="ARBA" id="ARBA00049426"/>
    </source>
</evidence>
<dbReference type="Gene3D" id="3.20.20.70">
    <property type="entry name" value="Aldolase class I"/>
    <property type="match status" value="1"/>
</dbReference>
<name>A0A167Z1X9_9HYPO</name>
<dbReference type="Proteomes" id="UP000078544">
    <property type="component" value="Unassembled WGS sequence"/>
</dbReference>
<dbReference type="STRING" id="1081109.A0A167Z1X9"/>
<dbReference type="SUPFAM" id="SSF51445">
    <property type="entry name" value="(Trans)glycosidases"/>
    <property type="match status" value="1"/>
</dbReference>
<organism evidence="5 6">
    <name type="scientific">Moelleriella libera RCEF 2490</name>
    <dbReference type="NCBI Taxonomy" id="1081109"/>
    <lineage>
        <taxon>Eukaryota</taxon>
        <taxon>Fungi</taxon>
        <taxon>Dikarya</taxon>
        <taxon>Ascomycota</taxon>
        <taxon>Pezizomycotina</taxon>
        <taxon>Sordariomycetes</taxon>
        <taxon>Hypocreomycetidae</taxon>
        <taxon>Hypocreales</taxon>
        <taxon>Clavicipitaceae</taxon>
        <taxon>Moelleriella</taxon>
    </lineage>
</organism>
<dbReference type="InterPro" id="IPR017853">
    <property type="entry name" value="GH"/>
</dbReference>
<proteinExistence type="inferred from homology"/>
<gene>
    <name evidence="5" type="ORF">AAL_06259</name>
</gene>
<dbReference type="InterPro" id="IPR013785">
    <property type="entry name" value="Aldolase_TIM"/>
</dbReference>
<dbReference type="Pfam" id="PF05691">
    <property type="entry name" value="Raffinose_syn"/>
    <property type="match status" value="1"/>
</dbReference>
<comment type="similarity">
    <text evidence="2">Belongs to the glycosyl hydrolases 36 family.</text>
</comment>
<sequence>MKAFIQSHPPLGRVTAVQSGQMSLSSVLQIPTELSTEPWEMSLWISVDDGDWKEIGLDRSADGLTPQALQNPTLATSLYFSGHLSLRQRAHFTFKFRQTSNDPWIWTRDAGGFDDGVIHVYSPSNSPGKAKNPGPTIPNINPEWNVTSRLSQSPETQLWSLQCPMPGTTGQSSTIRDISLGTPWGSFVRWFALVRHRPEWLGPRHGKSQFVLDQDALLCTFLSTEGRNMAILAVSGVSNVSATLRHNAENCVTIHARNDSLSPAPIIVLVSEGVDFDHAVAAVMYEARNLVSPYAVSNAPRHSGAEKSHSAVSNTWKADWMDTLGFCTWNSLGPDLSEKKLLDALKALAEHEIHIGNLIIDDNWQSLDRFGSSQSRHGWAKFEADKNAFPHGLQGLVKQIRSLHPGIQQILVWHALMGYWGGISPDGPIAKTYQTARVKCQSDDNTELTVVAKGEVARLYEDFYKFLADSGITGVKTDVQIMVDSLTDAPDRRDLMSTYLDEWMKASQKHFGAQTISCMSQFPHALFFSQLPWNRREFVVRNSDDYYPDRQNSHTWHVWVNAHNAIFTQFLNVIPDWDMFQTVHEYAEFHAAARCVSGGPVWITDVPGEHDISILKQVVAGTPNGQTIALRPSTLGKTNDPYSGFEDGSLLKVGSYVGTSQPGVGILGIFNVSAQGLNELLPLDHFPGIEQSVEYVVRSHKTGRTTTPIALGRGAPPLINVSLDVQKCDVLCAFPTFKFDGKKYDNGHAAILGLLGKMTGCAAITSSQTNQPRSGRVSVTCSVKALGVLGLYISTLPQMQIADDFMVLVEDLPVPVETVQRSDVNNHVIEIDVEKAWKMPQFSILRRDVLQVKVVFTV</sequence>
<comment type="catalytic activity">
    <reaction evidence="1">
        <text>Hydrolysis of terminal, non-reducing alpha-D-galactose residues in alpha-D-galactosides, including galactose oligosaccharides, galactomannans and galactolipids.</text>
        <dbReference type="EC" id="3.2.1.22"/>
    </reaction>
</comment>
<reference evidence="5 6" key="1">
    <citation type="journal article" date="2016" name="Genome Biol. Evol.">
        <title>Divergent and convergent evolution of fungal pathogenicity.</title>
        <authorList>
            <person name="Shang Y."/>
            <person name="Xiao G."/>
            <person name="Zheng P."/>
            <person name="Cen K."/>
            <person name="Zhan S."/>
            <person name="Wang C."/>
        </authorList>
    </citation>
    <scope>NUCLEOTIDE SEQUENCE [LARGE SCALE GENOMIC DNA]</scope>
    <source>
        <strain evidence="5 6">RCEF 2490</strain>
    </source>
</reference>
<dbReference type="EMBL" id="AZGY01000016">
    <property type="protein sequence ID" value="KZZ92049.1"/>
    <property type="molecule type" value="Genomic_DNA"/>
</dbReference>
<dbReference type="PANTHER" id="PTHR31268">
    <property type="match status" value="1"/>
</dbReference>
<keyword evidence="5" id="KW-0378">Hydrolase</keyword>
<protein>
    <submittedName>
        <fullName evidence="5">Glycoside hydrolase family 36 protein</fullName>
    </submittedName>
</protein>
<evidence type="ECO:0000256" key="1">
    <source>
        <dbReference type="ARBA" id="ARBA00001255"/>
    </source>
</evidence>
<evidence type="ECO:0000313" key="5">
    <source>
        <dbReference type="EMBL" id="KZZ92049.1"/>
    </source>
</evidence>
<evidence type="ECO:0000256" key="2">
    <source>
        <dbReference type="ARBA" id="ARBA00007240"/>
    </source>
</evidence>
<comment type="catalytic activity">
    <reaction evidence="4">
        <text>alpha-D-galactosyl-(1-&gt;3)-1D-myo-inositol + sucrose = raffinose + myo-inositol</text>
        <dbReference type="Rhea" id="RHEA:20161"/>
        <dbReference type="ChEBI" id="CHEBI:16634"/>
        <dbReference type="ChEBI" id="CHEBI:17268"/>
        <dbReference type="ChEBI" id="CHEBI:17505"/>
        <dbReference type="ChEBI" id="CHEBI:17992"/>
        <dbReference type="EC" id="2.4.1.82"/>
    </reaction>
</comment>
<comment type="caution">
    <text evidence="5">The sequence shown here is derived from an EMBL/GenBank/DDBJ whole genome shotgun (WGS) entry which is preliminary data.</text>
</comment>
<dbReference type="OrthoDB" id="4664297at2759"/>
<dbReference type="InterPro" id="IPR008811">
    <property type="entry name" value="Glycosyl_hydrolases_36"/>
</dbReference>
<dbReference type="GO" id="GO:0047274">
    <property type="term" value="F:galactinol-sucrose galactosyltransferase activity"/>
    <property type="evidence" value="ECO:0007669"/>
    <property type="project" value="UniProtKB-EC"/>
</dbReference>
<dbReference type="GO" id="GO:0004557">
    <property type="term" value="F:alpha-galactosidase activity"/>
    <property type="evidence" value="ECO:0007669"/>
    <property type="project" value="UniProtKB-EC"/>
</dbReference>